<comment type="caution">
    <text evidence="1">The sequence shown here is derived from an EMBL/GenBank/DDBJ whole genome shotgun (WGS) entry which is preliminary data.</text>
</comment>
<reference evidence="1" key="1">
    <citation type="submission" date="2020-05" db="EMBL/GenBank/DDBJ databases">
        <title>Large-scale comparative analyses of tick genomes elucidate their genetic diversity and vector capacities.</title>
        <authorList>
            <person name="Jia N."/>
            <person name="Wang J."/>
            <person name="Shi W."/>
            <person name="Du L."/>
            <person name="Sun Y."/>
            <person name="Zhan W."/>
            <person name="Jiang J."/>
            <person name="Wang Q."/>
            <person name="Zhang B."/>
            <person name="Ji P."/>
            <person name="Sakyi L.B."/>
            <person name="Cui X."/>
            <person name="Yuan T."/>
            <person name="Jiang B."/>
            <person name="Yang W."/>
            <person name="Lam T.T.-Y."/>
            <person name="Chang Q."/>
            <person name="Ding S."/>
            <person name="Wang X."/>
            <person name="Zhu J."/>
            <person name="Ruan X."/>
            <person name="Zhao L."/>
            <person name="Wei J."/>
            <person name="Que T."/>
            <person name="Du C."/>
            <person name="Cheng J."/>
            <person name="Dai P."/>
            <person name="Han X."/>
            <person name="Huang E."/>
            <person name="Gao Y."/>
            <person name="Liu J."/>
            <person name="Shao H."/>
            <person name="Ye R."/>
            <person name="Li L."/>
            <person name="Wei W."/>
            <person name="Wang X."/>
            <person name="Wang C."/>
            <person name="Yang T."/>
            <person name="Huo Q."/>
            <person name="Li W."/>
            <person name="Guo W."/>
            <person name="Chen H."/>
            <person name="Zhou L."/>
            <person name="Ni X."/>
            <person name="Tian J."/>
            <person name="Zhou Y."/>
            <person name="Sheng Y."/>
            <person name="Liu T."/>
            <person name="Pan Y."/>
            <person name="Xia L."/>
            <person name="Li J."/>
            <person name="Zhao F."/>
            <person name="Cao W."/>
        </authorList>
    </citation>
    <scope>NUCLEOTIDE SEQUENCE</scope>
    <source>
        <strain evidence="1">Hyas-2018</strain>
    </source>
</reference>
<accession>A0ACB7SG72</accession>
<keyword evidence="2" id="KW-1185">Reference proteome</keyword>
<name>A0ACB7SG72_HYAAI</name>
<sequence>MLLSLLTKATQPPNLTEHDRAAFLWERFLEKVREALRSTTTRSWTGSTTASLSEATPLSSEISTASGTSSRSVETISFEEEGTTMVDYGKIDDHVILDAASGSANDSRMHSERRHGDNPNWTRGVPANDSAASLRYGDAGGNVKLGDATSDSSKSAKSSNDTSGHGSTAGTEYIYSGYNADARKESSEMNFISVARKDRKDTPFSRLTPSNSSSVGESEAHKRVNLMPMSPTRLAAQGINGRPNEVSVQDARTRGLTNGSVRYFGPPNATKSDEITSLHPEARFLGTLQVVYANSRANVTAVALSGSQFESENRERTEGWSSVGEPRTRQSMAEDLVGYRVPLKRQWPPIGESSLKEGRRFSEGPILNAEASASDPRRHPFHGTGSFKRPRNAEQGDRNTEPFQEDTQPEQESGPDKEKVTTWEVPGAPSMKEHPRDFTPLDRTSRTTMTTTDSFNLLEELDRIANEFTEFFDRKERSERDEDLTHTTIGSEGEVLDADEAITKVVESDGSSATPTEADDLEVDLDARNVGGPEVPGETDSAILPSHDEKDSTKRLADERRNISSGETASPLYCSVGPTYSGPLPPALCSYFMVYDSVYYDSDRKFFQAASGGSWSEVPDSDDRFRLGPRILLVLDADQLRVVVSDFPVAAVFASKAKHLIHEGSLSGLAFDLSLVTDYDVSSYATLLQATMDYMPGYHFVGLIDFIAATGLMRANLAELAGSVHKVFLRNDPRHVHTIGTSVPNPFSSANRRSYSVENAMRLADSLRLVSADRDHVCLSVSLAVYKFNVFDLDVNTSIAPGVGSLASYVNTEFSYSELCEDYRDPHRHFDDATLSTYVHVGKAWLGFDDDMSIEIKIDKLSRKHRVGCLLADNVDLDDFRNACAKGDFPRLRVLKRAVLRERR</sequence>
<dbReference type="Proteomes" id="UP000821845">
    <property type="component" value="Chromosome 4"/>
</dbReference>
<dbReference type="EMBL" id="CM023484">
    <property type="protein sequence ID" value="KAH6932733.1"/>
    <property type="molecule type" value="Genomic_DNA"/>
</dbReference>
<proteinExistence type="predicted"/>
<evidence type="ECO:0000313" key="2">
    <source>
        <dbReference type="Proteomes" id="UP000821845"/>
    </source>
</evidence>
<organism evidence="1 2">
    <name type="scientific">Hyalomma asiaticum</name>
    <name type="common">Tick</name>
    <dbReference type="NCBI Taxonomy" id="266040"/>
    <lineage>
        <taxon>Eukaryota</taxon>
        <taxon>Metazoa</taxon>
        <taxon>Ecdysozoa</taxon>
        <taxon>Arthropoda</taxon>
        <taxon>Chelicerata</taxon>
        <taxon>Arachnida</taxon>
        <taxon>Acari</taxon>
        <taxon>Parasitiformes</taxon>
        <taxon>Ixodida</taxon>
        <taxon>Ixodoidea</taxon>
        <taxon>Ixodidae</taxon>
        <taxon>Hyalomminae</taxon>
        <taxon>Hyalomma</taxon>
    </lineage>
</organism>
<evidence type="ECO:0000313" key="1">
    <source>
        <dbReference type="EMBL" id="KAH6932733.1"/>
    </source>
</evidence>
<protein>
    <submittedName>
        <fullName evidence="1">Uncharacterized protein</fullName>
    </submittedName>
</protein>
<gene>
    <name evidence="1" type="ORF">HPB50_009054</name>
</gene>